<organism evidence="1 2">
    <name type="scientific">Clostridium mobile</name>
    <dbReference type="NCBI Taxonomy" id="2841512"/>
    <lineage>
        <taxon>Bacteria</taxon>
        <taxon>Bacillati</taxon>
        <taxon>Bacillota</taxon>
        <taxon>Clostridia</taxon>
        <taxon>Eubacteriales</taxon>
        <taxon>Clostridiaceae</taxon>
        <taxon>Clostridium</taxon>
    </lineage>
</organism>
<protein>
    <recommendedName>
        <fullName evidence="3">Transposase</fullName>
    </recommendedName>
</protein>
<reference evidence="1 2" key="1">
    <citation type="submission" date="2021-06" db="EMBL/GenBank/DDBJ databases">
        <authorList>
            <person name="Sun Q."/>
            <person name="Li D."/>
        </authorList>
    </citation>
    <scope>NUCLEOTIDE SEQUENCE [LARGE SCALE GENOMIC DNA]</scope>
    <source>
        <strain evidence="1 2">MSJ-11</strain>
    </source>
</reference>
<keyword evidence="2" id="KW-1185">Reference proteome</keyword>
<dbReference type="EMBL" id="JAHLQF010000001">
    <property type="protein sequence ID" value="MBU5483011.1"/>
    <property type="molecule type" value="Genomic_DNA"/>
</dbReference>
<evidence type="ECO:0000313" key="2">
    <source>
        <dbReference type="Proteomes" id="UP000726170"/>
    </source>
</evidence>
<evidence type="ECO:0000313" key="1">
    <source>
        <dbReference type="EMBL" id="MBU5483011.1"/>
    </source>
</evidence>
<name>A0ABS6EE94_9CLOT</name>
<evidence type="ECO:0008006" key="3">
    <source>
        <dbReference type="Google" id="ProtNLM"/>
    </source>
</evidence>
<dbReference type="Proteomes" id="UP000726170">
    <property type="component" value="Unassembled WGS sequence"/>
</dbReference>
<comment type="caution">
    <text evidence="1">The sequence shown here is derived from an EMBL/GenBank/DDBJ whole genome shotgun (WGS) entry which is preliminary data.</text>
</comment>
<proteinExistence type="predicted"/>
<accession>A0ABS6EE94</accession>
<sequence length="51" mass="6355">MNIQYMCEMASISRSGYYSWIQREQYRIQKENQDKQHFELILKAFQYKTMP</sequence>
<dbReference type="RefSeq" id="WP_216437416.1">
    <property type="nucleotide sequence ID" value="NZ_JAHLQF010000001.1"/>
</dbReference>
<gene>
    <name evidence="1" type="ORF">KQI86_01650</name>
</gene>